<name>A0AAJ4DMZ7_9BACT</name>
<evidence type="ECO:0000256" key="4">
    <source>
        <dbReference type="ARBA" id="ARBA00023027"/>
    </source>
</evidence>
<evidence type="ECO:0000259" key="9">
    <source>
        <dbReference type="Pfam" id="PF00171"/>
    </source>
</evidence>
<evidence type="ECO:0000313" key="11">
    <source>
        <dbReference type="EMBL" id="QFR43674.1"/>
    </source>
</evidence>
<dbReference type="InterPro" id="IPR016161">
    <property type="entry name" value="Ald_DH/histidinol_DH"/>
</dbReference>
<dbReference type="PROSITE" id="PS00687">
    <property type="entry name" value="ALDEHYDE_DEHYDR_GLU"/>
    <property type="match status" value="1"/>
</dbReference>
<feature type="active site" evidence="6 7">
    <location>
        <position position="753"/>
    </location>
</feature>
<evidence type="ECO:0000313" key="12">
    <source>
        <dbReference type="Proteomes" id="UP000326061"/>
    </source>
</evidence>
<comment type="catalytic activity">
    <reaction evidence="5">
        <text>L-glutamate 5-semialdehyde + NAD(+) + H2O = L-glutamate + NADH + 2 H(+)</text>
        <dbReference type="Rhea" id="RHEA:30235"/>
        <dbReference type="ChEBI" id="CHEBI:15377"/>
        <dbReference type="ChEBI" id="CHEBI:15378"/>
        <dbReference type="ChEBI" id="CHEBI:29985"/>
        <dbReference type="ChEBI" id="CHEBI:57540"/>
        <dbReference type="ChEBI" id="CHEBI:57945"/>
        <dbReference type="ChEBI" id="CHEBI:58066"/>
        <dbReference type="EC" id="1.2.1.88"/>
    </reaction>
</comment>
<sequence length="1196" mass="135204">MKISKERFDEAKIVAKGWQQYIEQHRESVEQKFHDTMGRMLKDPMNKMFLIELLDQSFRSRNPHRVADQIEYIFNKYKDTTFFTAFEELLVLSFRKVGIYMTNVSVPIFIKYLRNDIKNVVIPGEEKALIEHIKKRKAEGTRVNINIIGEIVLGEEEADYRVNKYIKALQNPNIDYISIKISTIFSQINPLAHDWSVEQVSKKLEKIYSVAVENRFTDIDGKEKDKFVNLDMEEYKDIHLTIDVFKKTLSLEKFKSLHAGIVLQSYLPDTLALTKDLVQWAKKRVENGGAPIKIRLVKGANQEMELTEASLREWECVTYTKKSQSDANFKIIMDYLLKPDVAPYAHLGVASHNLFDHALGMLLAKERKVEKFYSAEMLEGMSETAYKVLKKEGLDVILYAPTATKETFTNAIAYLVRRFDENTAQQNFLRHSFGLKVDSEAWKTLIKSYDDAIEEIKDLRLTPYRVQDRNKEPEKPDVDLDNFIYKSEPDTDFVLPQNKRWAESIADKWKNIAKSGGYSAKPVVASKEIESDDAVEVIDKSQYHDGVLVGSYVRAGAEDMHEAVKIAKEDPDGWRDLSTKERQKILLDVAHEFRKRRGDLIGVAAAEVGKVFTETDVEVSEAVDFLNFYPYSMRKIEALEGVKTTPKGVGLVVSPWNFPVAIPTGGVAAALAAGNTVILKPASDSVLCAQMVCECFWSAGVSKNTLQFLPSSGTLAGENLVTNRDIDFTIFTGGEKTAYSMIKQRPDIYLSAETGGKDATIVTSMADRDQAIKNVIASAFNNSGQKCSATSLLVLEDELYNDKDFKQTLADAASSLKVGSVWNFENRIGALSSKPSGNLEKALEYLDDGEEWLIKPSCAEEENPYMLKPSVRWGTKSGDFCHMNELFGPVLSVMRADDLKSAIDIVNSTGYGLTSGIESLDEREQKIWKEKLLAGNLYINRGTTGAIVIRQPFGGMRKSAIGSGRKAGGFNYVTQFVNIDSQNKNIKELLSHPFIKKIEKLALNDTFSNEILEASNIAKGFSYWHEKEFAKEHDYANVRGESNIIRYLGVESVLLRCEESDKFQEILASIIAVKIAKAKLYISLPKSIENDALVWLINNSKKILEKDDSLQLQNEEELISAMKKVQRIRFLNPKHVTKKIYDGLKDEAKHISSEPFISHGRVELLHYFIEQSVTNSYHRYGNLGVRGLKDKANVHS</sequence>
<dbReference type="Proteomes" id="UP000326061">
    <property type="component" value="Chromosome"/>
</dbReference>
<dbReference type="InterPro" id="IPR050485">
    <property type="entry name" value="Proline_metab_enzyme"/>
</dbReference>
<evidence type="ECO:0000256" key="1">
    <source>
        <dbReference type="ARBA" id="ARBA00004786"/>
    </source>
</evidence>
<dbReference type="GO" id="GO:0003700">
    <property type="term" value="F:DNA-binding transcription factor activity"/>
    <property type="evidence" value="ECO:0007669"/>
    <property type="project" value="InterPro"/>
</dbReference>
<feature type="active site" evidence="6">
    <location>
        <position position="787"/>
    </location>
</feature>
<feature type="domain" description="Proline dehydrogenase" evidence="10">
    <location>
        <begin position="130"/>
        <end position="431"/>
    </location>
</feature>
<dbReference type="Gene3D" id="3.40.605.10">
    <property type="entry name" value="Aldehyde Dehydrogenase, Chain A, domain 1"/>
    <property type="match status" value="1"/>
</dbReference>
<dbReference type="GO" id="GO:0003842">
    <property type="term" value="F:L-glutamate gamma-semialdehyde dehydrogenase activity"/>
    <property type="evidence" value="ECO:0007669"/>
    <property type="project" value="UniProtKB-EC"/>
</dbReference>
<dbReference type="AlphaFoldDB" id="A0AAJ4DMZ7"/>
<dbReference type="SUPFAM" id="SSF53720">
    <property type="entry name" value="ALDH-like"/>
    <property type="match status" value="1"/>
</dbReference>
<evidence type="ECO:0000256" key="8">
    <source>
        <dbReference type="RuleBase" id="RU003345"/>
    </source>
</evidence>
<dbReference type="GO" id="GO:0009898">
    <property type="term" value="C:cytoplasmic side of plasma membrane"/>
    <property type="evidence" value="ECO:0007669"/>
    <property type="project" value="TreeGrafter"/>
</dbReference>
<keyword evidence="3 8" id="KW-0560">Oxidoreductase</keyword>
<comment type="similarity">
    <text evidence="8">Belongs to the aldehyde dehydrogenase family.</text>
</comment>
<evidence type="ECO:0000256" key="5">
    <source>
        <dbReference type="ARBA" id="ARBA00048142"/>
    </source>
</evidence>
<dbReference type="KEGG" id="suln:FJR47_07015"/>
<dbReference type="InterPro" id="IPR029041">
    <property type="entry name" value="FAD-linked_oxidoreductase-like"/>
</dbReference>
<keyword evidence="12" id="KW-1185">Reference proteome</keyword>
<organism evidence="11 12">
    <name type="scientific">Sulfurimonas xiamenensis</name>
    <dbReference type="NCBI Taxonomy" id="2590021"/>
    <lineage>
        <taxon>Bacteria</taxon>
        <taxon>Pseudomonadati</taxon>
        <taxon>Campylobacterota</taxon>
        <taxon>Epsilonproteobacteria</taxon>
        <taxon>Campylobacterales</taxon>
        <taxon>Sulfurimonadaceae</taxon>
        <taxon>Sulfurimonas</taxon>
    </lineage>
</organism>
<proteinExistence type="inferred from homology"/>
<dbReference type="Gene3D" id="3.40.309.10">
    <property type="entry name" value="Aldehyde Dehydrogenase, Chain A, domain 2"/>
    <property type="match status" value="1"/>
</dbReference>
<dbReference type="SUPFAM" id="SSF51730">
    <property type="entry name" value="FAD-linked oxidoreductase"/>
    <property type="match status" value="1"/>
</dbReference>
<dbReference type="InterPro" id="IPR002872">
    <property type="entry name" value="Proline_DH_dom"/>
</dbReference>
<evidence type="ECO:0000259" key="10">
    <source>
        <dbReference type="Pfam" id="PF01619"/>
    </source>
</evidence>
<dbReference type="FunFam" id="3.40.309.10:FF:000005">
    <property type="entry name" value="1-pyrroline-5-carboxylate dehydrogenase 1"/>
    <property type="match status" value="1"/>
</dbReference>
<dbReference type="InterPro" id="IPR016160">
    <property type="entry name" value="Ald_DH_CS_CYS"/>
</dbReference>
<evidence type="ECO:0000256" key="2">
    <source>
        <dbReference type="ARBA" id="ARBA00012884"/>
    </source>
</evidence>
<dbReference type="InterPro" id="IPR025703">
    <property type="entry name" value="Bifunct_PutA"/>
</dbReference>
<dbReference type="Pfam" id="PF00171">
    <property type="entry name" value="Aldedh"/>
    <property type="match status" value="1"/>
</dbReference>
<evidence type="ECO:0000256" key="7">
    <source>
        <dbReference type="PROSITE-ProRule" id="PRU10007"/>
    </source>
</evidence>
<comment type="pathway">
    <text evidence="1">Amino-acid degradation; L-proline degradation into L-glutamate; L-glutamate from L-proline: step 2/2.</text>
</comment>
<dbReference type="GO" id="GO:0004657">
    <property type="term" value="F:proline dehydrogenase activity"/>
    <property type="evidence" value="ECO:0007669"/>
    <property type="project" value="InterPro"/>
</dbReference>
<dbReference type="EMBL" id="CP041166">
    <property type="protein sequence ID" value="QFR43674.1"/>
    <property type="molecule type" value="Genomic_DNA"/>
</dbReference>
<dbReference type="RefSeq" id="WP_152299736.1">
    <property type="nucleotide sequence ID" value="NZ_CP041166.1"/>
</dbReference>
<dbReference type="InterPro" id="IPR016163">
    <property type="entry name" value="Ald_DH_C"/>
</dbReference>
<dbReference type="Pfam" id="PF01619">
    <property type="entry name" value="Pro_dh"/>
    <property type="match status" value="1"/>
</dbReference>
<dbReference type="EC" id="1.2.1.88" evidence="2"/>
<dbReference type="PANTHER" id="PTHR42862:SF1">
    <property type="entry name" value="DELTA-1-PYRROLINE-5-CARBOXYLATE DEHYDROGENASE 2, ISOFORM A-RELATED"/>
    <property type="match status" value="1"/>
</dbReference>
<gene>
    <name evidence="11" type="ORF">FJR47_07015</name>
</gene>
<keyword evidence="4" id="KW-0520">NAD</keyword>
<evidence type="ECO:0000256" key="3">
    <source>
        <dbReference type="ARBA" id="ARBA00023002"/>
    </source>
</evidence>
<dbReference type="InterPro" id="IPR029510">
    <property type="entry name" value="Ald_DH_CS_GLU"/>
</dbReference>
<dbReference type="InterPro" id="IPR016162">
    <property type="entry name" value="Ald_DH_N"/>
</dbReference>
<reference evidence="12" key="1">
    <citation type="submission" date="2019-06" db="EMBL/GenBank/DDBJ databases">
        <title>Sulfurimonas gotlandica sp. nov., a chemoautotrophic and psychrotolerant epsilonproteobacterium isolated from a pelagic redoxcline, and an emended description of the genus Sulfurimonas.</title>
        <authorList>
            <person name="Wang S."/>
            <person name="Jiang L."/>
            <person name="Shao Z."/>
        </authorList>
    </citation>
    <scope>NUCLEOTIDE SEQUENCE [LARGE SCALE GENOMIC DNA]</scope>
    <source>
        <strain evidence="12">1-1N</strain>
    </source>
</reference>
<dbReference type="InterPro" id="IPR015590">
    <property type="entry name" value="Aldehyde_DH_dom"/>
</dbReference>
<dbReference type="PROSITE" id="PS00070">
    <property type="entry name" value="ALDEHYDE_DEHYDR_CYS"/>
    <property type="match status" value="1"/>
</dbReference>
<protein>
    <recommendedName>
        <fullName evidence="2">L-glutamate gamma-semialdehyde dehydrogenase</fullName>
        <ecNumber evidence="2">1.2.1.88</ecNumber>
    </recommendedName>
</protein>
<dbReference type="PANTHER" id="PTHR42862">
    <property type="entry name" value="DELTA-1-PYRROLINE-5-CARBOXYLATE DEHYDROGENASE 1, ISOFORM A-RELATED"/>
    <property type="match status" value="1"/>
</dbReference>
<accession>A0AAJ4DMZ7</accession>
<dbReference type="Gene3D" id="3.20.20.220">
    <property type="match status" value="1"/>
</dbReference>
<dbReference type="GO" id="GO:0010133">
    <property type="term" value="P:L-proline catabolic process to L-glutamate"/>
    <property type="evidence" value="ECO:0007669"/>
    <property type="project" value="InterPro"/>
</dbReference>
<evidence type="ECO:0000256" key="6">
    <source>
        <dbReference type="PIRSR" id="PIRSR000197-1"/>
    </source>
</evidence>
<feature type="domain" description="Aldehyde dehydrogenase" evidence="9">
    <location>
        <begin position="537"/>
        <end position="975"/>
    </location>
</feature>
<dbReference type="PIRSF" id="PIRSF000197">
    <property type="entry name" value="Bifunct_PutA"/>
    <property type="match status" value="1"/>
</dbReference>